<dbReference type="Pfam" id="PF00932">
    <property type="entry name" value="LTD"/>
    <property type="match status" value="1"/>
</dbReference>
<feature type="chain" id="PRO_5024358569" description="LTD domain-containing protein" evidence="1">
    <location>
        <begin position="26"/>
        <end position="149"/>
    </location>
</feature>
<evidence type="ECO:0000313" key="3">
    <source>
        <dbReference type="EMBL" id="GES09041.1"/>
    </source>
</evidence>
<feature type="domain" description="LTD" evidence="2">
    <location>
        <begin position="20"/>
        <end position="140"/>
    </location>
</feature>
<sequence>MRLAYPSLAVSLAASALIAAQPAHAATPIVQFIRVWYDSPGKDYRSNSSLNAEYVIIKNTTRKVIDLENWVLRDETGYKYIFGQVTLRAGKRLVVRTGQGTDTATTVYWNRKQYVWNNDGDTATLRNATGKKIDTCGWTKLKPGYTNCN</sequence>
<reference evidence="3 4" key="1">
    <citation type="submission" date="2019-10" db="EMBL/GenBank/DDBJ databases">
        <title>Whole genome shotgun sequence of Acrocarpospora macrocephala NBRC 16266.</title>
        <authorList>
            <person name="Ichikawa N."/>
            <person name="Kimura A."/>
            <person name="Kitahashi Y."/>
            <person name="Komaki H."/>
            <person name="Oguchi A."/>
        </authorList>
    </citation>
    <scope>NUCLEOTIDE SEQUENCE [LARGE SCALE GENOMIC DNA]</scope>
    <source>
        <strain evidence="3 4">NBRC 16266</strain>
    </source>
</reference>
<evidence type="ECO:0000313" key="4">
    <source>
        <dbReference type="Proteomes" id="UP000331127"/>
    </source>
</evidence>
<evidence type="ECO:0000259" key="2">
    <source>
        <dbReference type="PROSITE" id="PS51841"/>
    </source>
</evidence>
<dbReference type="PROSITE" id="PS51841">
    <property type="entry name" value="LTD"/>
    <property type="match status" value="1"/>
</dbReference>
<comment type="caution">
    <text evidence="3">The sequence shown here is derived from an EMBL/GenBank/DDBJ whole genome shotgun (WGS) entry which is preliminary data.</text>
</comment>
<proteinExistence type="predicted"/>
<keyword evidence="4" id="KW-1185">Reference proteome</keyword>
<protein>
    <recommendedName>
        <fullName evidence="2">LTD domain-containing protein</fullName>
    </recommendedName>
</protein>
<organism evidence="3 4">
    <name type="scientific">Acrocarpospora macrocephala</name>
    <dbReference type="NCBI Taxonomy" id="150177"/>
    <lineage>
        <taxon>Bacteria</taxon>
        <taxon>Bacillati</taxon>
        <taxon>Actinomycetota</taxon>
        <taxon>Actinomycetes</taxon>
        <taxon>Streptosporangiales</taxon>
        <taxon>Streptosporangiaceae</taxon>
        <taxon>Acrocarpospora</taxon>
    </lineage>
</organism>
<name>A0A5M3WP87_9ACTN</name>
<dbReference type="EMBL" id="BLAE01000013">
    <property type="protein sequence ID" value="GES09041.1"/>
    <property type="molecule type" value="Genomic_DNA"/>
</dbReference>
<dbReference type="AlphaFoldDB" id="A0A5M3WP87"/>
<dbReference type="InterPro" id="IPR001322">
    <property type="entry name" value="Lamin_tail_dom"/>
</dbReference>
<dbReference type="SUPFAM" id="SSF74853">
    <property type="entry name" value="Lamin A/C globular tail domain"/>
    <property type="match status" value="1"/>
</dbReference>
<evidence type="ECO:0000256" key="1">
    <source>
        <dbReference type="SAM" id="SignalP"/>
    </source>
</evidence>
<gene>
    <name evidence="3" type="ORF">Amac_026370</name>
</gene>
<dbReference type="InterPro" id="IPR036415">
    <property type="entry name" value="Lamin_tail_dom_sf"/>
</dbReference>
<dbReference type="Proteomes" id="UP000331127">
    <property type="component" value="Unassembled WGS sequence"/>
</dbReference>
<feature type="signal peptide" evidence="1">
    <location>
        <begin position="1"/>
        <end position="25"/>
    </location>
</feature>
<dbReference type="Gene3D" id="2.60.40.1260">
    <property type="entry name" value="Lamin Tail domain"/>
    <property type="match status" value="1"/>
</dbReference>
<accession>A0A5M3WP87</accession>
<keyword evidence="1" id="KW-0732">Signal</keyword>